<feature type="region of interest" description="Disordered" evidence="1">
    <location>
        <begin position="1"/>
        <end position="95"/>
    </location>
</feature>
<evidence type="ECO:0000256" key="1">
    <source>
        <dbReference type="SAM" id="MobiDB-lite"/>
    </source>
</evidence>
<name>A0A669PEH5_PHACC</name>
<organism evidence="2 3">
    <name type="scientific">Phasianus colchicus</name>
    <name type="common">Common pheasant</name>
    <dbReference type="NCBI Taxonomy" id="9054"/>
    <lineage>
        <taxon>Eukaryota</taxon>
        <taxon>Metazoa</taxon>
        <taxon>Chordata</taxon>
        <taxon>Craniata</taxon>
        <taxon>Vertebrata</taxon>
        <taxon>Euteleostomi</taxon>
        <taxon>Archelosauria</taxon>
        <taxon>Archosauria</taxon>
        <taxon>Dinosauria</taxon>
        <taxon>Saurischia</taxon>
        <taxon>Theropoda</taxon>
        <taxon>Coelurosauria</taxon>
        <taxon>Aves</taxon>
        <taxon>Neognathae</taxon>
        <taxon>Galloanserae</taxon>
        <taxon>Galliformes</taxon>
        <taxon>Phasianidae</taxon>
        <taxon>Phasianinae</taxon>
        <taxon>Phasianus</taxon>
    </lineage>
</organism>
<evidence type="ECO:0000313" key="3">
    <source>
        <dbReference type="Proteomes" id="UP000472261"/>
    </source>
</evidence>
<dbReference type="PANTHER" id="PTHR43696:SF9">
    <property type="entry name" value="COILED-COIL DOMAIN-CONTAINING PROTEIN 157"/>
    <property type="match status" value="1"/>
</dbReference>
<keyword evidence="3" id="KW-1185">Reference proteome</keyword>
<proteinExistence type="predicted"/>
<feature type="compositionally biased region" description="Basic residues" evidence="1">
    <location>
        <begin position="63"/>
        <end position="74"/>
    </location>
</feature>
<dbReference type="Proteomes" id="UP000472261">
    <property type="component" value="Unplaced"/>
</dbReference>
<reference evidence="2" key="1">
    <citation type="submission" date="2025-08" db="UniProtKB">
        <authorList>
            <consortium name="Ensembl"/>
        </authorList>
    </citation>
    <scope>IDENTIFICATION</scope>
</reference>
<reference evidence="2" key="2">
    <citation type="submission" date="2025-09" db="UniProtKB">
        <authorList>
            <consortium name="Ensembl"/>
        </authorList>
    </citation>
    <scope>IDENTIFICATION</scope>
</reference>
<dbReference type="Ensembl" id="ENSPCLT00000008732.1">
    <property type="protein sequence ID" value="ENSPCLP00000006354.1"/>
    <property type="gene ID" value="ENSPCLG00000005302.1"/>
</dbReference>
<dbReference type="AlphaFoldDB" id="A0A669PEH5"/>
<accession>A0A669PEH5</accession>
<dbReference type="InterPro" id="IPR029681">
    <property type="entry name" value="CCDC157"/>
</dbReference>
<feature type="region of interest" description="Disordered" evidence="1">
    <location>
        <begin position="427"/>
        <end position="480"/>
    </location>
</feature>
<evidence type="ECO:0000313" key="2">
    <source>
        <dbReference type="Ensembl" id="ENSPCLP00000006354.1"/>
    </source>
</evidence>
<feature type="region of interest" description="Disordered" evidence="1">
    <location>
        <begin position="747"/>
        <end position="771"/>
    </location>
</feature>
<protein>
    <submittedName>
        <fullName evidence="2">Coiled-coil domain containing 157</fullName>
    </submittedName>
</protein>
<feature type="compositionally biased region" description="Polar residues" evidence="1">
    <location>
        <begin position="441"/>
        <end position="465"/>
    </location>
</feature>
<sequence length="998" mass="108504">MSGHSAPRRLAAMPQSCGQPGGRGAAPCSGTRPPLQASPTPQRHAQARSLPASPQRSSYRFALRGRRWLRRRPGLHGPGRHGATRDRSVKAATKGTAPLTKWQPGASNCARAPEVTQCAVTGRGRADGRRACAEGCSARARGAQGSGRSCASRGGALPWQRVRRRGLGPAADPAASPVPCWPLPTSQLPQCPRRCCLPSAGAPHPKSSSLGDAAPVPSIPLAALWCHPRSVPSTARLCPAETGHPSVHLSVHPASSCSMAHLLGHPGCMASLQADLRDLQGAIADVSSRTGPARFPSWKFPNKVSCELDLVVLLERYSHAEGNPEFSQHAHVVLLELVIDRLLLLLQSFTGYAENLLSERAVPPAEAVGPCMSAGLTVRRYWHSMLRLGACYQQLQTEKKTCRKDIAALQSTSEAERTAKECLKDCLPSTSEPSTPPGAAQPSSLWQAVSNTSGSSQPRSACSTAERSHSIHTQAAEPPAPCDTCDSFQAGFQEVSKAIISVCQSQNIPSALSRFQEVVEGTEERRILSATDVSYWVSEQSKDLSCISKHLHTLLEQLNPLKSELAESKKEKDELQKQVEDFARLLQVEKETQARQRKEAEQSLEVKKKEHLEAVARLEQDKDDLRRGAALLEEQISTLKEALATKQAAVQELEATKQTLLEDLKTAMVARSRVLELEEEVQLLTSQRNSLGQELSAVTTQLEKEKAKVESTLRHEKSLQAKQNTLLQQLDSLDQEREELQASLGEAEEDRARMAEQLQESQKQKEQSMHQLRVQQELLDTLQQEKLSLEQSISKLRENVSGLEEQTKELKEREKLLVFFPELHIPVETQFESTGNITEDMEKQLQANHIRIGVLEQENTRLRAALAKVKAAAQQGVLQVSWGGWRDGVHCVPQGHPANPVPQPLGIGSLAVPIQEVKKKTPRRGRLWCSLCSIACGSGSASCGQSPAPWFCGVSPEIGLVEPAALSCFAEVPGAGSQIPYISPYGCCASVSPLPAQQ</sequence>
<dbReference type="PANTHER" id="PTHR43696">
    <property type="entry name" value="COILED-COIL DOMAIN-CONTAINING PROTEIN 157"/>
    <property type="match status" value="1"/>
</dbReference>